<dbReference type="RefSeq" id="XP_027192060.1">
    <property type="nucleotide sequence ID" value="XM_027336259.1"/>
</dbReference>
<dbReference type="OrthoDB" id="1435597at2759"/>
<evidence type="ECO:0000313" key="3">
    <source>
        <dbReference type="RefSeq" id="XP_027192060.1"/>
    </source>
</evidence>
<sequence>MDNKKSNDSVPGSASNVKSKPPSSLSLYLATKFGRKQRQSMNGSATKKIDSSVSTDDIISNTDSKKSLSDVKLRKLALIDPKCARRILTKRKFFARLRERKINNYIYKLKKRVQALQTIEAYISAKTSMLQSNVERIAAENNLIKLDVEIRMQYMYSQMAMIAALEEEMQQLIGDILQLDYDNNRVIEEDDDDDDNDDEEEEEKEEKEKEDEDEDEDKEEDDDDDDE</sequence>
<dbReference type="PANTHER" id="PTHR13690">
    <property type="entry name" value="TRANSCRIPTION FACTOR POSF21-RELATED"/>
    <property type="match status" value="1"/>
</dbReference>
<keyword evidence="2" id="KW-1185">Reference proteome</keyword>
<dbReference type="PANTHER" id="PTHR13690:SF124">
    <property type="entry name" value="TRANSCRIPTION FACTOR RF2A"/>
    <property type="match status" value="1"/>
</dbReference>
<dbReference type="Proteomes" id="UP000087171">
    <property type="component" value="Chromosome Ca6"/>
</dbReference>
<name>A0A3Q7YGD7_CICAR</name>
<dbReference type="AlphaFoldDB" id="A0A3Q7YGD7"/>
<accession>A0A3Q7YGD7</accession>
<feature type="region of interest" description="Disordered" evidence="1">
    <location>
        <begin position="185"/>
        <end position="227"/>
    </location>
</feature>
<reference evidence="2" key="1">
    <citation type="journal article" date="2013" name="Nat. Biotechnol.">
        <title>Draft genome sequence of chickpea (Cicer arietinum) provides a resource for trait improvement.</title>
        <authorList>
            <person name="Varshney R.K."/>
            <person name="Song C."/>
            <person name="Saxena R.K."/>
            <person name="Azam S."/>
            <person name="Yu S."/>
            <person name="Sharpe A.G."/>
            <person name="Cannon S."/>
            <person name="Baek J."/>
            <person name="Rosen B.D."/>
            <person name="Tar'an B."/>
            <person name="Millan T."/>
            <person name="Zhang X."/>
            <person name="Ramsay L.D."/>
            <person name="Iwata A."/>
            <person name="Wang Y."/>
            <person name="Nelson W."/>
            <person name="Farmer A.D."/>
            <person name="Gaur P.M."/>
            <person name="Soderlund C."/>
            <person name="Penmetsa R.V."/>
            <person name="Xu C."/>
            <person name="Bharti A.K."/>
            <person name="He W."/>
            <person name="Winter P."/>
            <person name="Zhao S."/>
            <person name="Hane J.K."/>
            <person name="Carrasquilla-Garcia N."/>
            <person name="Condie J.A."/>
            <person name="Upadhyaya H.D."/>
            <person name="Luo M.C."/>
            <person name="Thudi M."/>
            <person name="Gowda C.L."/>
            <person name="Singh N.P."/>
            <person name="Lichtenzveig J."/>
            <person name="Gali K.K."/>
            <person name="Rubio J."/>
            <person name="Nadarajan N."/>
            <person name="Dolezel J."/>
            <person name="Bansal K.C."/>
            <person name="Xu X."/>
            <person name="Edwards D."/>
            <person name="Zhang G."/>
            <person name="Kahl G."/>
            <person name="Gil J."/>
            <person name="Singh K.B."/>
            <person name="Datta S.K."/>
            <person name="Jackson S.A."/>
            <person name="Wang J."/>
            <person name="Cook D.R."/>
        </authorList>
    </citation>
    <scope>NUCLEOTIDE SEQUENCE [LARGE SCALE GENOMIC DNA]</scope>
    <source>
        <strain evidence="2">cv. CDC Frontier</strain>
    </source>
</reference>
<feature type="compositionally biased region" description="Polar residues" evidence="1">
    <location>
        <begin position="8"/>
        <end position="17"/>
    </location>
</feature>
<dbReference type="KEGG" id="cam:113787261"/>
<evidence type="ECO:0000313" key="2">
    <source>
        <dbReference type="Proteomes" id="UP000087171"/>
    </source>
</evidence>
<reference evidence="3" key="2">
    <citation type="submission" date="2025-08" db="UniProtKB">
        <authorList>
            <consortium name="RefSeq"/>
        </authorList>
    </citation>
    <scope>IDENTIFICATION</scope>
    <source>
        <tissue evidence="3">Etiolated seedlings</tissue>
    </source>
</reference>
<feature type="region of interest" description="Disordered" evidence="1">
    <location>
        <begin position="1"/>
        <end position="23"/>
    </location>
</feature>
<evidence type="ECO:0000256" key="1">
    <source>
        <dbReference type="SAM" id="MobiDB-lite"/>
    </source>
</evidence>
<gene>
    <name evidence="3" type="primary">LOC113787261</name>
</gene>
<feature type="compositionally biased region" description="Acidic residues" evidence="1">
    <location>
        <begin position="188"/>
        <end position="227"/>
    </location>
</feature>
<organism evidence="2 3">
    <name type="scientific">Cicer arietinum</name>
    <name type="common">Chickpea</name>
    <name type="synonym">Garbanzo</name>
    <dbReference type="NCBI Taxonomy" id="3827"/>
    <lineage>
        <taxon>Eukaryota</taxon>
        <taxon>Viridiplantae</taxon>
        <taxon>Streptophyta</taxon>
        <taxon>Embryophyta</taxon>
        <taxon>Tracheophyta</taxon>
        <taxon>Spermatophyta</taxon>
        <taxon>Magnoliopsida</taxon>
        <taxon>eudicotyledons</taxon>
        <taxon>Gunneridae</taxon>
        <taxon>Pentapetalae</taxon>
        <taxon>rosids</taxon>
        <taxon>fabids</taxon>
        <taxon>Fabales</taxon>
        <taxon>Fabaceae</taxon>
        <taxon>Papilionoideae</taxon>
        <taxon>50 kb inversion clade</taxon>
        <taxon>NPAAA clade</taxon>
        <taxon>Hologalegina</taxon>
        <taxon>IRL clade</taxon>
        <taxon>Cicereae</taxon>
        <taxon>Cicer</taxon>
    </lineage>
</organism>
<proteinExistence type="predicted"/>
<protein>
    <submittedName>
        <fullName evidence="3">Probable transcription factor PosF21</fullName>
    </submittedName>
</protein>
<dbReference type="GeneID" id="113787261"/>
<dbReference type="STRING" id="3827.A0A3Q7YGD7"/>